<keyword evidence="4" id="KW-0804">Transcription</keyword>
<evidence type="ECO:0000256" key="4">
    <source>
        <dbReference type="ARBA" id="ARBA00023163"/>
    </source>
</evidence>
<accession>A0A521CFL3</accession>
<evidence type="ECO:0000259" key="7">
    <source>
        <dbReference type="PROSITE" id="PS50110"/>
    </source>
</evidence>
<dbReference type="Gene3D" id="3.40.50.300">
    <property type="entry name" value="P-loop containing nucleotide triphosphate hydrolases"/>
    <property type="match status" value="1"/>
</dbReference>
<organism evidence="8 9">
    <name type="scientific">Saccharicrinis carchari</name>
    <dbReference type="NCBI Taxonomy" id="1168039"/>
    <lineage>
        <taxon>Bacteria</taxon>
        <taxon>Pseudomonadati</taxon>
        <taxon>Bacteroidota</taxon>
        <taxon>Bacteroidia</taxon>
        <taxon>Marinilabiliales</taxon>
        <taxon>Marinilabiliaceae</taxon>
        <taxon>Saccharicrinis</taxon>
    </lineage>
</organism>
<evidence type="ECO:0000256" key="1">
    <source>
        <dbReference type="ARBA" id="ARBA00022741"/>
    </source>
</evidence>
<dbReference type="OrthoDB" id="9810703at2"/>
<dbReference type="InterPro" id="IPR002078">
    <property type="entry name" value="Sigma_54_int"/>
</dbReference>
<dbReference type="CDD" id="cd00009">
    <property type="entry name" value="AAA"/>
    <property type="match status" value="1"/>
</dbReference>
<dbReference type="PROSITE" id="PS00675">
    <property type="entry name" value="SIGMA54_INTERACT_1"/>
    <property type="match status" value="1"/>
</dbReference>
<dbReference type="PROSITE" id="PS50110">
    <property type="entry name" value="RESPONSE_REGULATORY"/>
    <property type="match status" value="1"/>
</dbReference>
<keyword evidence="1" id="KW-0547">Nucleotide-binding</keyword>
<dbReference type="InterPro" id="IPR002197">
    <property type="entry name" value="HTH_Fis"/>
</dbReference>
<dbReference type="Pfam" id="PF02954">
    <property type="entry name" value="HTH_8"/>
    <property type="match status" value="1"/>
</dbReference>
<dbReference type="RefSeq" id="WP_142532811.1">
    <property type="nucleotide sequence ID" value="NZ_FXTB01000003.1"/>
</dbReference>
<dbReference type="PROSITE" id="PS00676">
    <property type="entry name" value="SIGMA54_INTERACT_2"/>
    <property type="match status" value="1"/>
</dbReference>
<dbReference type="FunFam" id="3.40.50.300:FF:000006">
    <property type="entry name" value="DNA-binding transcriptional regulator NtrC"/>
    <property type="match status" value="1"/>
</dbReference>
<gene>
    <name evidence="8" type="ORF">SAMN06265379_10392</name>
</gene>
<dbReference type="SUPFAM" id="SSF52540">
    <property type="entry name" value="P-loop containing nucleoside triphosphate hydrolases"/>
    <property type="match status" value="1"/>
</dbReference>
<dbReference type="GO" id="GO:0000160">
    <property type="term" value="P:phosphorelay signal transduction system"/>
    <property type="evidence" value="ECO:0007669"/>
    <property type="project" value="InterPro"/>
</dbReference>
<dbReference type="CDD" id="cd00156">
    <property type="entry name" value="REC"/>
    <property type="match status" value="1"/>
</dbReference>
<keyword evidence="3" id="KW-0805">Transcription regulation</keyword>
<dbReference type="PRINTS" id="PR01590">
    <property type="entry name" value="HTHFIS"/>
</dbReference>
<dbReference type="InterPro" id="IPR001789">
    <property type="entry name" value="Sig_transdc_resp-reg_receiver"/>
</dbReference>
<keyword evidence="5" id="KW-0597">Phosphoprotein</keyword>
<dbReference type="Proteomes" id="UP000319040">
    <property type="component" value="Unassembled WGS sequence"/>
</dbReference>
<evidence type="ECO:0000256" key="2">
    <source>
        <dbReference type="ARBA" id="ARBA00022840"/>
    </source>
</evidence>
<dbReference type="AlphaFoldDB" id="A0A521CFL3"/>
<name>A0A521CFL3_SACCC</name>
<dbReference type="Pfam" id="PF00158">
    <property type="entry name" value="Sigma54_activat"/>
    <property type="match status" value="1"/>
</dbReference>
<keyword evidence="2" id="KW-0067">ATP-binding</keyword>
<dbReference type="SMART" id="SM00382">
    <property type="entry name" value="AAA"/>
    <property type="match status" value="1"/>
</dbReference>
<dbReference type="InterPro" id="IPR025943">
    <property type="entry name" value="Sigma_54_int_dom_ATP-bd_2"/>
</dbReference>
<dbReference type="SUPFAM" id="SSF46689">
    <property type="entry name" value="Homeodomain-like"/>
    <property type="match status" value="1"/>
</dbReference>
<dbReference type="SUPFAM" id="SSF52172">
    <property type="entry name" value="CheY-like"/>
    <property type="match status" value="1"/>
</dbReference>
<dbReference type="EMBL" id="FXTB01000003">
    <property type="protein sequence ID" value="SMO58227.1"/>
    <property type="molecule type" value="Genomic_DNA"/>
</dbReference>
<feature type="domain" description="Sigma-54 factor interaction" evidence="6">
    <location>
        <begin position="137"/>
        <end position="366"/>
    </location>
</feature>
<evidence type="ECO:0000313" key="9">
    <source>
        <dbReference type="Proteomes" id="UP000319040"/>
    </source>
</evidence>
<feature type="domain" description="Response regulatory" evidence="7">
    <location>
        <begin position="3"/>
        <end position="117"/>
    </location>
</feature>
<evidence type="ECO:0000256" key="3">
    <source>
        <dbReference type="ARBA" id="ARBA00023015"/>
    </source>
</evidence>
<dbReference type="PROSITE" id="PS50045">
    <property type="entry name" value="SIGMA54_INTERACT_4"/>
    <property type="match status" value="1"/>
</dbReference>
<dbReference type="GO" id="GO:0005524">
    <property type="term" value="F:ATP binding"/>
    <property type="evidence" value="ECO:0007669"/>
    <property type="project" value="UniProtKB-KW"/>
</dbReference>
<reference evidence="8 9" key="1">
    <citation type="submission" date="2017-05" db="EMBL/GenBank/DDBJ databases">
        <authorList>
            <person name="Varghese N."/>
            <person name="Submissions S."/>
        </authorList>
    </citation>
    <scope>NUCLEOTIDE SEQUENCE [LARGE SCALE GENOMIC DNA]</scope>
    <source>
        <strain evidence="8 9">DSM 27040</strain>
    </source>
</reference>
<dbReference type="GO" id="GO:0006355">
    <property type="term" value="P:regulation of DNA-templated transcription"/>
    <property type="evidence" value="ECO:0007669"/>
    <property type="project" value="InterPro"/>
</dbReference>
<dbReference type="Pfam" id="PF00072">
    <property type="entry name" value="Response_reg"/>
    <property type="match status" value="1"/>
</dbReference>
<dbReference type="Gene3D" id="3.40.50.2300">
    <property type="match status" value="1"/>
</dbReference>
<dbReference type="InterPro" id="IPR025662">
    <property type="entry name" value="Sigma_54_int_dom_ATP-bd_1"/>
</dbReference>
<dbReference type="InterPro" id="IPR011006">
    <property type="entry name" value="CheY-like_superfamily"/>
</dbReference>
<keyword evidence="9" id="KW-1185">Reference proteome</keyword>
<dbReference type="PANTHER" id="PTHR32071:SF81">
    <property type="entry name" value="PROPIONATE CATABOLISM OPERON REGULATORY PROTEIN"/>
    <property type="match status" value="1"/>
</dbReference>
<evidence type="ECO:0000259" key="6">
    <source>
        <dbReference type="PROSITE" id="PS50045"/>
    </source>
</evidence>
<dbReference type="InterPro" id="IPR009057">
    <property type="entry name" value="Homeodomain-like_sf"/>
</dbReference>
<dbReference type="Gene3D" id="1.10.10.60">
    <property type="entry name" value="Homeodomain-like"/>
    <property type="match status" value="1"/>
</dbReference>
<dbReference type="SMART" id="SM00448">
    <property type="entry name" value="REC"/>
    <property type="match status" value="1"/>
</dbReference>
<evidence type="ECO:0000256" key="5">
    <source>
        <dbReference type="PROSITE-ProRule" id="PRU00169"/>
    </source>
</evidence>
<dbReference type="Pfam" id="PF25601">
    <property type="entry name" value="AAA_lid_14"/>
    <property type="match status" value="1"/>
</dbReference>
<dbReference type="GO" id="GO:0043565">
    <property type="term" value="F:sequence-specific DNA binding"/>
    <property type="evidence" value="ECO:0007669"/>
    <property type="project" value="InterPro"/>
</dbReference>
<dbReference type="InterPro" id="IPR003593">
    <property type="entry name" value="AAA+_ATPase"/>
</dbReference>
<dbReference type="Gene3D" id="1.10.8.60">
    <property type="match status" value="1"/>
</dbReference>
<sequence length="452" mass="50922">MKQILLIDDDTFICEILKKYLVKNNYIVHTAFSGKSASDLLKKHHFDLVLCDFRLPDTSGLELLKKIKAQKSSTPVIIITAYADVKVAVQLMKMGATDYITKPIQQEELLNLIEKLFSQPTPVQTGNSNNASDNDFIVGESPQIKQVITQANRVAPTNMSVIIEGETGTGKEYIARYIHQNSERSNKPFVAIDCGAIPKELANSELFGHIKGSFTGAINDKEGVFQRAHGGTLFLDEIGNLSYDIQLKLLRVIQERVVSKVGDKKAQNIDIRIITATNENLKSELQENKFREDLFHRLNEFNIKLPALRNRKQDILLFASHFLKKANIDLNTRVSGFSPDVEEIIVKYPWCGNLRELKNVVKRAVLMSNGHTIEKEVLPHEIVYPEPSATNSSGTAEVESSSILKNASYEIEKQLIIKTIQEAGYNKSKAAEMLNINRKTLYNKIKLYDIDM</sequence>
<feature type="modified residue" description="4-aspartylphosphate" evidence="5">
    <location>
        <position position="52"/>
    </location>
</feature>
<protein>
    <submittedName>
        <fullName evidence="8">Two-component system, NtrC family, response regulator HydG</fullName>
    </submittedName>
</protein>
<proteinExistence type="predicted"/>
<dbReference type="InterPro" id="IPR027417">
    <property type="entry name" value="P-loop_NTPase"/>
</dbReference>
<dbReference type="PANTHER" id="PTHR32071">
    <property type="entry name" value="TRANSCRIPTIONAL REGULATORY PROTEIN"/>
    <property type="match status" value="1"/>
</dbReference>
<dbReference type="InterPro" id="IPR058031">
    <property type="entry name" value="AAA_lid_NorR"/>
</dbReference>
<evidence type="ECO:0000313" key="8">
    <source>
        <dbReference type="EMBL" id="SMO58227.1"/>
    </source>
</evidence>